<accession>A0A9W8Y0B1</accession>
<proteinExistence type="predicted"/>
<dbReference type="InterPro" id="IPR001810">
    <property type="entry name" value="F-box_dom"/>
</dbReference>
<keyword evidence="3" id="KW-1185">Reference proteome</keyword>
<evidence type="ECO:0000259" key="1">
    <source>
        <dbReference type="Pfam" id="PF12937"/>
    </source>
</evidence>
<dbReference type="Pfam" id="PF12937">
    <property type="entry name" value="F-box-like"/>
    <property type="match status" value="1"/>
</dbReference>
<feature type="domain" description="F-box" evidence="1">
    <location>
        <begin position="4"/>
        <end position="48"/>
    </location>
</feature>
<comment type="caution">
    <text evidence="2">The sequence shown here is derived from an EMBL/GenBank/DDBJ whole genome shotgun (WGS) entry which is preliminary data.</text>
</comment>
<evidence type="ECO:0000313" key="3">
    <source>
        <dbReference type="Proteomes" id="UP001140560"/>
    </source>
</evidence>
<dbReference type="SUPFAM" id="SSF81383">
    <property type="entry name" value="F-box domain"/>
    <property type="match status" value="1"/>
</dbReference>
<dbReference type="Proteomes" id="UP001140560">
    <property type="component" value="Unassembled WGS sequence"/>
</dbReference>
<dbReference type="AlphaFoldDB" id="A0A9W8Y0B1"/>
<protein>
    <recommendedName>
        <fullName evidence="1">F-box domain-containing protein</fullName>
    </recommendedName>
</protein>
<name>A0A9W8Y0B1_9PLEO</name>
<dbReference type="InterPro" id="IPR036047">
    <property type="entry name" value="F-box-like_dom_sf"/>
</dbReference>
<organism evidence="2 3">
    <name type="scientific">Neocucurbitaria cava</name>
    <dbReference type="NCBI Taxonomy" id="798079"/>
    <lineage>
        <taxon>Eukaryota</taxon>
        <taxon>Fungi</taxon>
        <taxon>Dikarya</taxon>
        <taxon>Ascomycota</taxon>
        <taxon>Pezizomycotina</taxon>
        <taxon>Dothideomycetes</taxon>
        <taxon>Pleosporomycetidae</taxon>
        <taxon>Pleosporales</taxon>
        <taxon>Pleosporineae</taxon>
        <taxon>Cucurbitariaceae</taxon>
        <taxon>Neocucurbitaria</taxon>
    </lineage>
</organism>
<sequence>MANLCSLPNELLLLIFGYLSDDRRSLSQLCKVSRRIQAPAAEELYKDIKVDGYSHSRFSCWTRTLLECPELANLVVNLTFHIDCQSGDRYAPIDWIGQAIIEVVKMGVPAQVVGHVASNLMKGKETGFGAILFALLPSLQTLNIEVVDTYHEGYVEYELMKVLYGISSTDYREPGMHILRSTLNNIRTLVIPIPHYELLRFFLLPQLKALHLNLIDNYDTNYPSSHNAATVSEVVSRTGIRELTLDSDWSEIQIANTNTWTECIFNALQKAGELELARPSIDKFVFRLSDGVSYDGSSAMSFNKLVSSMGAQLARIEHLRVELQRPSPIRHKLRRLFMSIGVIMDLSCCLRLRKLEVLQGSLVSNSFRKAPHPQVDFGRLLPTSLEALTLICPNGKVLPWLRQLLASITVVPNLRRIELHCFRGQGRSAAWFTKDRGRVFEDFRERGVAVTITDCDQVLSPEKSRRYPDWGEGIFAGKFYVYYGENTGFDGLYGQK</sequence>
<evidence type="ECO:0000313" key="2">
    <source>
        <dbReference type="EMBL" id="KAJ4361989.1"/>
    </source>
</evidence>
<gene>
    <name evidence="2" type="ORF">N0V83_010930</name>
</gene>
<dbReference type="OrthoDB" id="3750626at2759"/>
<reference evidence="2" key="1">
    <citation type="submission" date="2022-10" db="EMBL/GenBank/DDBJ databases">
        <title>Tapping the CABI collections for fungal endophytes: first genome assemblies for Collariella, Neodidymelliopsis, Ascochyta clinopodiicola, Didymella pomorum, Didymosphaeria variabile, Neocosmospora piperis and Neocucurbitaria cava.</title>
        <authorList>
            <person name="Hill R."/>
        </authorList>
    </citation>
    <scope>NUCLEOTIDE SEQUENCE</scope>
    <source>
        <strain evidence="2">IMI 356814</strain>
    </source>
</reference>
<dbReference type="EMBL" id="JAPEUY010000022">
    <property type="protein sequence ID" value="KAJ4361989.1"/>
    <property type="molecule type" value="Genomic_DNA"/>
</dbReference>